<keyword evidence="5" id="KW-1185">Reference proteome</keyword>
<evidence type="ECO:0000256" key="1">
    <source>
        <dbReference type="ARBA" id="ARBA00023122"/>
    </source>
</evidence>
<dbReference type="SMART" id="SM00116">
    <property type="entry name" value="CBS"/>
    <property type="match status" value="2"/>
</dbReference>
<dbReference type="Proteomes" id="UP000585272">
    <property type="component" value="Unassembled WGS sequence"/>
</dbReference>
<evidence type="ECO:0000313" key="5">
    <source>
        <dbReference type="Proteomes" id="UP000585272"/>
    </source>
</evidence>
<dbReference type="Gene3D" id="3.10.580.10">
    <property type="entry name" value="CBS-domain"/>
    <property type="match status" value="1"/>
</dbReference>
<gene>
    <name evidence="4" type="ORF">BDZ31_002054</name>
</gene>
<dbReference type="InterPro" id="IPR000644">
    <property type="entry name" value="CBS_dom"/>
</dbReference>
<dbReference type="CDD" id="cd04586">
    <property type="entry name" value="CBS_pair_BON_assoc"/>
    <property type="match status" value="1"/>
</dbReference>
<feature type="domain" description="CBS" evidence="3">
    <location>
        <begin position="100"/>
        <end position="154"/>
    </location>
</feature>
<reference evidence="4 5" key="1">
    <citation type="submission" date="2020-08" db="EMBL/GenBank/DDBJ databases">
        <title>Genomic Encyclopedia of Archaeal and Bacterial Type Strains, Phase II (KMG-II): from individual species to whole genera.</title>
        <authorList>
            <person name="Goeker M."/>
        </authorList>
    </citation>
    <scope>NUCLEOTIDE SEQUENCE [LARGE SCALE GENOMIC DNA]</scope>
    <source>
        <strain evidence="4 5">DSM 23288</strain>
    </source>
</reference>
<name>A0A840IEN8_9ACTN</name>
<evidence type="ECO:0000256" key="2">
    <source>
        <dbReference type="PROSITE-ProRule" id="PRU00703"/>
    </source>
</evidence>
<dbReference type="Pfam" id="PF00571">
    <property type="entry name" value="CBS"/>
    <property type="match status" value="2"/>
</dbReference>
<keyword evidence="1 2" id="KW-0129">CBS domain</keyword>
<comment type="caution">
    <text evidence="4">The sequence shown here is derived from an EMBL/GenBank/DDBJ whole genome shotgun (WGS) entry which is preliminary data.</text>
</comment>
<proteinExistence type="predicted"/>
<dbReference type="InterPro" id="IPR046342">
    <property type="entry name" value="CBS_dom_sf"/>
</dbReference>
<dbReference type="EMBL" id="JACHNU010000002">
    <property type="protein sequence ID" value="MBB4662468.1"/>
    <property type="molecule type" value="Genomic_DNA"/>
</dbReference>
<dbReference type="PANTHER" id="PTHR43080">
    <property type="entry name" value="CBS DOMAIN-CONTAINING PROTEIN CBSX3, MITOCHONDRIAL"/>
    <property type="match status" value="1"/>
</dbReference>
<dbReference type="PROSITE" id="PS51371">
    <property type="entry name" value="CBS"/>
    <property type="match status" value="2"/>
</dbReference>
<dbReference type="PANTHER" id="PTHR43080:SF2">
    <property type="entry name" value="CBS DOMAIN-CONTAINING PROTEIN"/>
    <property type="match status" value="1"/>
</dbReference>
<evidence type="ECO:0000259" key="3">
    <source>
        <dbReference type="PROSITE" id="PS51371"/>
    </source>
</evidence>
<accession>A0A840IEN8</accession>
<feature type="domain" description="CBS" evidence="3">
    <location>
        <begin position="8"/>
        <end position="67"/>
    </location>
</feature>
<dbReference type="AlphaFoldDB" id="A0A840IEN8"/>
<protein>
    <submittedName>
        <fullName evidence="4">CBS domain-containing protein</fullName>
    </submittedName>
</protein>
<evidence type="ECO:0000313" key="4">
    <source>
        <dbReference type="EMBL" id="MBB4662468.1"/>
    </source>
</evidence>
<dbReference type="InterPro" id="IPR051257">
    <property type="entry name" value="Diverse_CBS-Domain"/>
</dbReference>
<dbReference type="SUPFAM" id="SSF54631">
    <property type="entry name" value="CBS-domain pair"/>
    <property type="match status" value="1"/>
</dbReference>
<organism evidence="4 5">
    <name type="scientific">Conexibacter arvalis</name>
    <dbReference type="NCBI Taxonomy" id="912552"/>
    <lineage>
        <taxon>Bacteria</taxon>
        <taxon>Bacillati</taxon>
        <taxon>Actinomycetota</taxon>
        <taxon>Thermoleophilia</taxon>
        <taxon>Solirubrobacterales</taxon>
        <taxon>Conexibacteraceae</taxon>
        <taxon>Conexibacter</taxon>
    </lineage>
</organism>
<dbReference type="RefSeq" id="WP_183341681.1">
    <property type="nucleotide sequence ID" value="NZ_JACHNU010000002.1"/>
</dbReference>
<sequence>MPTVAEIMERDPVTVSPEDTVETLLRTLRDHELPGVPVVNGGGRPIGIVTEADLVMVDEEEDLRLPLHIDLFGAQIFLGPVKRFEERFKKAIAATVGEMMTPDPITVDSDTDVREAARIIAERRHNRLPVVEHGRLVGVVTRLDVLEALVDDQR</sequence>